<evidence type="ECO:0000313" key="3">
    <source>
        <dbReference type="Proteomes" id="UP000002139"/>
    </source>
</evidence>
<dbReference type="HOGENOM" id="CLU_127686_0_0_7"/>
<sequence>MAALPAGRAPGDAAAGRVSDPRPEGARLDLREEPDGVLFVAIVGDISEPIARAITAACQRVRDSGRDVLVLADARGNGALPPPARKAFAEGLSSARLDAVAVFGASFSIRVIGTLVFKSMNLLAQRSHAIAFFDTEGEARAWLLAQRGALRTGRQPGA</sequence>
<dbReference type="KEGG" id="scl:sce6571"/>
<dbReference type="STRING" id="448385.sce6571"/>
<accession>A9GPD8</accession>
<proteinExistence type="predicted"/>
<evidence type="ECO:0000313" key="2">
    <source>
        <dbReference type="EMBL" id="CAN96740.1"/>
    </source>
</evidence>
<dbReference type="EMBL" id="AM746676">
    <property type="protein sequence ID" value="CAN96740.1"/>
    <property type="molecule type" value="Genomic_DNA"/>
</dbReference>
<dbReference type="Proteomes" id="UP000002139">
    <property type="component" value="Chromosome"/>
</dbReference>
<dbReference type="InterPro" id="IPR021866">
    <property type="entry name" value="SpoIIAA-like"/>
</dbReference>
<dbReference type="AlphaFoldDB" id="A9GPD8"/>
<gene>
    <name evidence="2" type="ordered locus">sce6571</name>
</gene>
<dbReference type="BioCyc" id="SCEL448385:SCE_RS33710-MONOMER"/>
<evidence type="ECO:0000256" key="1">
    <source>
        <dbReference type="SAM" id="MobiDB-lite"/>
    </source>
</evidence>
<feature type="compositionally biased region" description="Low complexity" evidence="1">
    <location>
        <begin position="1"/>
        <end position="17"/>
    </location>
</feature>
<dbReference type="Pfam" id="PF11964">
    <property type="entry name" value="SpoIIAA-like"/>
    <property type="match status" value="1"/>
</dbReference>
<keyword evidence="3" id="KW-1185">Reference proteome</keyword>
<protein>
    <recommendedName>
        <fullName evidence="4">STAS/SEC14 domain-containing protein</fullName>
    </recommendedName>
</protein>
<name>A9GPD8_SORC5</name>
<feature type="region of interest" description="Disordered" evidence="1">
    <location>
        <begin position="1"/>
        <end position="27"/>
    </location>
</feature>
<reference evidence="2 3" key="1">
    <citation type="journal article" date="2007" name="Nat. Biotechnol.">
        <title>Complete genome sequence of the myxobacterium Sorangium cellulosum.</title>
        <authorList>
            <person name="Schneiker S."/>
            <person name="Perlova O."/>
            <person name="Kaiser O."/>
            <person name="Gerth K."/>
            <person name="Alici A."/>
            <person name="Altmeyer M.O."/>
            <person name="Bartels D."/>
            <person name="Bekel T."/>
            <person name="Beyer S."/>
            <person name="Bode E."/>
            <person name="Bode H.B."/>
            <person name="Bolten C.J."/>
            <person name="Choudhuri J.V."/>
            <person name="Doss S."/>
            <person name="Elnakady Y.A."/>
            <person name="Frank B."/>
            <person name="Gaigalat L."/>
            <person name="Goesmann A."/>
            <person name="Groeger C."/>
            <person name="Gross F."/>
            <person name="Jelsbak L."/>
            <person name="Jelsbak L."/>
            <person name="Kalinowski J."/>
            <person name="Kegler C."/>
            <person name="Knauber T."/>
            <person name="Konietzny S."/>
            <person name="Kopp M."/>
            <person name="Krause L."/>
            <person name="Krug D."/>
            <person name="Linke B."/>
            <person name="Mahmud T."/>
            <person name="Martinez-Arias R."/>
            <person name="McHardy A.C."/>
            <person name="Merai M."/>
            <person name="Meyer F."/>
            <person name="Mormann S."/>
            <person name="Munoz-Dorado J."/>
            <person name="Perez J."/>
            <person name="Pradella S."/>
            <person name="Rachid S."/>
            <person name="Raddatz G."/>
            <person name="Rosenau F."/>
            <person name="Rueckert C."/>
            <person name="Sasse F."/>
            <person name="Scharfe M."/>
            <person name="Schuster S.C."/>
            <person name="Suen G."/>
            <person name="Treuner-Lange A."/>
            <person name="Velicer G.J."/>
            <person name="Vorholter F.-J."/>
            <person name="Weissman K.J."/>
            <person name="Welch R.D."/>
            <person name="Wenzel S.C."/>
            <person name="Whitworth D.E."/>
            <person name="Wilhelm S."/>
            <person name="Wittmann C."/>
            <person name="Bloecker H."/>
            <person name="Puehler A."/>
            <person name="Mueller R."/>
        </authorList>
    </citation>
    <scope>NUCLEOTIDE SEQUENCE [LARGE SCALE GENOMIC DNA]</scope>
    <source>
        <strain evidence="3">So ce56</strain>
    </source>
</reference>
<evidence type="ECO:0008006" key="4">
    <source>
        <dbReference type="Google" id="ProtNLM"/>
    </source>
</evidence>
<dbReference type="eggNOG" id="ENOG503179N">
    <property type="taxonomic scope" value="Bacteria"/>
</dbReference>
<organism evidence="2 3">
    <name type="scientific">Sorangium cellulosum (strain So ce56)</name>
    <name type="common">Polyangium cellulosum (strain So ce56)</name>
    <dbReference type="NCBI Taxonomy" id="448385"/>
    <lineage>
        <taxon>Bacteria</taxon>
        <taxon>Pseudomonadati</taxon>
        <taxon>Myxococcota</taxon>
        <taxon>Polyangia</taxon>
        <taxon>Polyangiales</taxon>
        <taxon>Polyangiaceae</taxon>
        <taxon>Sorangium</taxon>
    </lineage>
</organism>